<evidence type="ECO:0000259" key="1">
    <source>
        <dbReference type="PROSITE" id="PS50994"/>
    </source>
</evidence>
<dbReference type="PROSITE" id="PS50994">
    <property type="entry name" value="INTEGRASE"/>
    <property type="match status" value="1"/>
</dbReference>
<gene>
    <name evidence="2" type="ORF">OXX778_LOCUS4154</name>
</gene>
<proteinExistence type="predicted"/>
<comment type="caution">
    <text evidence="2">The sequence shown here is derived from an EMBL/GenBank/DDBJ whole genome shotgun (WGS) entry which is preliminary data.</text>
</comment>
<protein>
    <recommendedName>
        <fullName evidence="1">Integrase catalytic domain-containing protein</fullName>
    </recommendedName>
</protein>
<evidence type="ECO:0000313" key="3">
    <source>
        <dbReference type="Proteomes" id="UP000663879"/>
    </source>
</evidence>
<dbReference type="InterPro" id="IPR050951">
    <property type="entry name" value="Retrovirus_Pol_polyprotein"/>
</dbReference>
<dbReference type="PANTHER" id="PTHR37984:SF15">
    <property type="entry name" value="INTEGRASE CATALYTIC DOMAIN-CONTAINING PROTEIN"/>
    <property type="match status" value="1"/>
</dbReference>
<name>A0A813PI63_9BILA</name>
<dbReference type="EMBL" id="CAJNOC010000397">
    <property type="protein sequence ID" value="CAF0755600.1"/>
    <property type="molecule type" value="Genomic_DNA"/>
</dbReference>
<feature type="domain" description="Integrase catalytic" evidence="1">
    <location>
        <begin position="36"/>
        <end position="212"/>
    </location>
</feature>
<organism evidence="2 3">
    <name type="scientific">Brachionus calyciflorus</name>
    <dbReference type="NCBI Taxonomy" id="104777"/>
    <lineage>
        <taxon>Eukaryota</taxon>
        <taxon>Metazoa</taxon>
        <taxon>Spiralia</taxon>
        <taxon>Gnathifera</taxon>
        <taxon>Rotifera</taxon>
        <taxon>Eurotatoria</taxon>
        <taxon>Monogononta</taxon>
        <taxon>Pseudotrocha</taxon>
        <taxon>Ploima</taxon>
        <taxon>Brachionidae</taxon>
        <taxon>Brachionus</taxon>
    </lineage>
</organism>
<sequence length="331" mass="38368">MILSTDACEYGYCAVLEQIIDEIYYPIAYFSKTELLYLTPCQTNQIVTTDFAGPFKTTIRGSKFLKIIVDHFTKFLLFCPSKNAKAHTTASNIVDEWVYEYGILEAILSNGGKHFQSKLTELVYEYLDIRRLKTTPYHPQCDGLSERGIRTFKNMIQSYINVDQTTWDIHCKFTFAYNTSLHSNKQGEVVVLEDVQGTIGANTPEVAKNYLRDLIDKLELSYKIAEKNRDLKMEKSKIDFDRHIKKLEYKIGDLVLCDHPKLKKGLSQGVARKFYGPFEVVGKNENNVDYLIRLASKPKSKIKQIHKNRLKIYFKSRLYNLQFKQEPESDC</sequence>
<dbReference type="AlphaFoldDB" id="A0A813PI63"/>
<dbReference type="InterPro" id="IPR036397">
    <property type="entry name" value="RNaseH_sf"/>
</dbReference>
<dbReference type="SUPFAM" id="SSF53098">
    <property type="entry name" value="Ribonuclease H-like"/>
    <property type="match status" value="1"/>
</dbReference>
<dbReference type="Gene3D" id="3.30.420.10">
    <property type="entry name" value="Ribonuclease H-like superfamily/Ribonuclease H"/>
    <property type="match status" value="1"/>
</dbReference>
<dbReference type="PANTHER" id="PTHR37984">
    <property type="entry name" value="PROTEIN CBG26694"/>
    <property type="match status" value="1"/>
</dbReference>
<dbReference type="OrthoDB" id="425619at2759"/>
<evidence type="ECO:0000313" key="2">
    <source>
        <dbReference type="EMBL" id="CAF0755600.1"/>
    </source>
</evidence>
<keyword evidence="3" id="KW-1185">Reference proteome</keyword>
<dbReference type="Proteomes" id="UP000663879">
    <property type="component" value="Unassembled WGS sequence"/>
</dbReference>
<dbReference type="InterPro" id="IPR012337">
    <property type="entry name" value="RNaseH-like_sf"/>
</dbReference>
<dbReference type="InterPro" id="IPR001584">
    <property type="entry name" value="Integrase_cat-core"/>
</dbReference>
<dbReference type="GO" id="GO:0003676">
    <property type="term" value="F:nucleic acid binding"/>
    <property type="evidence" value="ECO:0007669"/>
    <property type="project" value="InterPro"/>
</dbReference>
<reference evidence="2" key="1">
    <citation type="submission" date="2021-02" db="EMBL/GenBank/DDBJ databases">
        <authorList>
            <person name="Nowell W R."/>
        </authorList>
    </citation>
    <scope>NUCLEOTIDE SEQUENCE</scope>
    <source>
        <strain evidence="2">Ploen Becks lab</strain>
    </source>
</reference>
<dbReference type="GO" id="GO:0015074">
    <property type="term" value="P:DNA integration"/>
    <property type="evidence" value="ECO:0007669"/>
    <property type="project" value="InterPro"/>
</dbReference>
<accession>A0A813PI63</accession>